<dbReference type="Proteomes" id="UP000055024">
    <property type="component" value="Unassembled WGS sequence"/>
</dbReference>
<proteinExistence type="predicted"/>
<keyword evidence="4" id="KW-1185">Reference proteome</keyword>
<keyword evidence="2" id="KW-1133">Transmembrane helix</keyword>
<evidence type="ECO:0000256" key="2">
    <source>
        <dbReference type="SAM" id="Phobius"/>
    </source>
</evidence>
<accession>A0A0V1HY98</accession>
<feature type="compositionally biased region" description="Polar residues" evidence="1">
    <location>
        <begin position="1"/>
        <end position="12"/>
    </location>
</feature>
<feature type="transmembrane region" description="Helical" evidence="2">
    <location>
        <begin position="55"/>
        <end position="71"/>
    </location>
</feature>
<organism evidence="3 4">
    <name type="scientific">Trichinella zimbabwensis</name>
    <dbReference type="NCBI Taxonomy" id="268475"/>
    <lineage>
        <taxon>Eukaryota</taxon>
        <taxon>Metazoa</taxon>
        <taxon>Ecdysozoa</taxon>
        <taxon>Nematoda</taxon>
        <taxon>Enoplea</taxon>
        <taxon>Dorylaimia</taxon>
        <taxon>Trichinellida</taxon>
        <taxon>Trichinellidae</taxon>
        <taxon>Trichinella</taxon>
    </lineage>
</organism>
<feature type="region of interest" description="Disordered" evidence="1">
    <location>
        <begin position="1"/>
        <end position="26"/>
    </location>
</feature>
<reference evidence="3 4" key="1">
    <citation type="submission" date="2015-01" db="EMBL/GenBank/DDBJ databases">
        <title>Evolution of Trichinella species and genotypes.</title>
        <authorList>
            <person name="Korhonen P.K."/>
            <person name="Edoardo P."/>
            <person name="Giuseppe L.R."/>
            <person name="Gasser R.B."/>
        </authorList>
    </citation>
    <scope>NUCLEOTIDE SEQUENCE [LARGE SCALE GENOMIC DNA]</scope>
    <source>
        <strain evidence="3">ISS1029</strain>
    </source>
</reference>
<gene>
    <name evidence="3" type="ORF">T11_14000</name>
</gene>
<evidence type="ECO:0000313" key="4">
    <source>
        <dbReference type="Proteomes" id="UP000055024"/>
    </source>
</evidence>
<sequence>MHKSNGDFTTPDASKFESGSHLPVSPCPPVAPGVLTSLAYCISFCFDQKMRRRRFASFLLLLLFTGTIFDLED</sequence>
<keyword evidence="2" id="KW-0812">Transmembrane</keyword>
<evidence type="ECO:0000313" key="3">
    <source>
        <dbReference type="EMBL" id="KRZ15175.1"/>
    </source>
</evidence>
<dbReference type="EMBL" id="JYDP01000019">
    <property type="protein sequence ID" value="KRZ15175.1"/>
    <property type="molecule type" value="Genomic_DNA"/>
</dbReference>
<protein>
    <submittedName>
        <fullName evidence="3">Uncharacterized protein</fullName>
    </submittedName>
</protein>
<name>A0A0V1HY98_9BILA</name>
<dbReference type="AlphaFoldDB" id="A0A0V1HY98"/>
<keyword evidence="2" id="KW-0472">Membrane</keyword>
<evidence type="ECO:0000256" key="1">
    <source>
        <dbReference type="SAM" id="MobiDB-lite"/>
    </source>
</evidence>
<comment type="caution">
    <text evidence="3">The sequence shown here is derived from an EMBL/GenBank/DDBJ whole genome shotgun (WGS) entry which is preliminary data.</text>
</comment>
<dbReference type="OrthoDB" id="10357264at2759"/>